<dbReference type="FunCoup" id="D8S3I6">
    <property type="interactions" value="1966"/>
</dbReference>
<dbReference type="KEGG" id="smo:SELMODRAFT_107796"/>
<gene>
    <name evidence="3" type="ORF">SELMODRAFT_107796</name>
</gene>
<dbReference type="Pfam" id="PF00226">
    <property type="entry name" value="DnaJ"/>
    <property type="match status" value="1"/>
</dbReference>
<dbReference type="SMART" id="SM00271">
    <property type="entry name" value="DnaJ"/>
    <property type="match status" value="1"/>
</dbReference>
<dbReference type="InterPro" id="IPR036869">
    <property type="entry name" value="J_dom_sf"/>
</dbReference>
<dbReference type="AlphaFoldDB" id="D8S3I6"/>
<keyword evidence="4" id="KW-1185">Reference proteome</keyword>
<feature type="domain" description="J" evidence="2">
    <location>
        <begin position="79"/>
        <end position="143"/>
    </location>
</feature>
<name>D8S3I6_SELML</name>
<organism evidence="4">
    <name type="scientific">Selaginella moellendorffii</name>
    <name type="common">Spikemoss</name>
    <dbReference type="NCBI Taxonomy" id="88036"/>
    <lineage>
        <taxon>Eukaryota</taxon>
        <taxon>Viridiplantae</taxon>
        <taxon>Streptophyta</taxon>
        <taxon>Embryophyta</taxon>
        <taxon>Tracheophyta</taxon>
        <taxon>Lycopodiopsida</taxon>
        <taxon>Selaginellales</taxon>
        <taxon>Selaginellaceae</taxon>
        <taxon>Selaginella</taxon>
    </lineage>
</organism>
<dbReference type="HOGENOM" id="CLU_075946_0_0_1"/>
<feature type="non-terminal residue" evidence="3">
    <location>
        <position position="224"/>
    </location>
</feature>
<evidence type="ECO:0000313" key="4">
    <source>
        <dbReference type="Proteomes" id="UP000001514"/>
    </source>
</evidence>
<accession>D8S3I6</accession>
<sequence>MECLNKDDAVKAVDLAEKKFMLHDLAAAKDFCVRALQLDPGLERGKQMLAVVEVHAAAAIRHHSLIILPNDLFGIGDHDWYAILGVDPRADDDSIRTQYRKMARLVHPDKNRMNGAEEAIKLVNEAMTILSDKNKKMIYDSIRSSLPSTSNDASAPPPRTPPPPQPPPYGTPTFVAQCPFCMAQWWYYKTFENYVLLCACCLRNFIVVDFHHLAWGYPGSDSWY</sequence>
<evidence type="ECO:0000256" key="1">
    <source>
        <dbReference type="SAM" id="MobiDB-lite"/>
    </source>
</evidence>
<evidence type="ECO:0000313" key="3">
    <source>
        <dbReference type="EMBL" id="EFJ21274.1"/>
    </source>
</evidence>
<dbReference type="Gene3D" id="1.10.287.110">
    <property type="entry name" value="DnaJ domain"/>
    <property type="match status" value="1"/>
</dbReference>
<dbReference type="InParanoid" id="D8S3I6"/>
<dbReference type="InterPro" id="IPR001623">
    <property type="entry name" value="DnaJ_domain"/>
</dbReference>
<evidence type="ECO:0000259" key="2">
    <source>
        <dbReference type="PROSITE" id="PS50076"/>
    </source>
</evidence>
<dbReference type="OMA" id="KAQKMYP"/>
<dbReference type="PROSITE" id="PS50076">
    <property type="entry name" value="DNAJ_2"/>
    <property type="match status" value="1"/>
</dbReference>
<reference evidence="3 4" key="1">
    <citation type="journal article" date="2011" name="Science">
        <title>The Selaginella genome identifies genetic changes associated with the evolution of vascular plants.</title>
        <authorList>
            <person name="Banks J.A."/>
            <person name="Nishiyama T."/>
            <person name="Hasebe M."/>
            <person name="Bowman J.L."/>
            <person name="Gribskov M."/>
            <person name="dePamphilis C."/>
            <person name="Albert V.A."/>
            <person name="Aono N."/>
            <person name="Aoyama T."/>
            <person name="Ambrose B.A."/>
            <person name="Ashton N.W."/>
            <person name="Axtell M.J."/>
            <person name="Barker E."/>
            <person name="Barker M.S."/>
            <person name="Bennetzen J.L."/>
            <person name="Bonawitz N.D."/>
            <person name="Chapple C."/>
            <person name="Cheng C."/>
            <person name="Correa L.G."/>
            <person name="Dacre M."/>
            <person name="DeBarry J."/>
            <person name="Dreyer I."/>
            <person name="Elias M."/>
            <person name="Engstrom E.M."/>
            <person name="Estelle M."/>
            <person name="Feng L."/>
            <person name="Finet C."/>
            <person name="Floyd S.K."/>
            <person name="Frommer W.B."/>
            <person name="Fujita T."/>
            <person name="Gramzow L."/>
            <person name="Gutensohn M."/>
            <person name="Harholt J."/>
            <person name="Hattori M."/>
            <person name="Heyl A."/>
            <person name="Hirai T."/>
            <person name="Hiwatashi Y."/>
            <person name="Ishikawa M."/>
            <person name="Iwata M."/>
            <person name="Karol K.G."/>
            <person name="Koehler B."/>
            <person name="Kolukisaoglu U."/>
            <person name="Kubo M."/>
            <person name="Kurata T."/>
            <person name="Lalonde S."/>
            <person name="Li K."/>
            <person name="Li Y."/>
            <person name="Litt A."/>
            <person name="Lyons E."/>
            <person name="Manning G."/>
            <person name="Maruyama T."/>
            <person name="Michael T.P."/>
            <person name="Mikami K."/>
            <person name="Miyazaki S."/>
            <person name="Morinaga S."/>
            <person name="Murata T."/>
            <person name="Mueller-Roeber B."/>
            <person name="Nelson D.R."/>
            <person name="Obara M."/>
            <person name="Oguri Y."/>
            <person name="Olmstead R.G."/>
            <person name="Onodera N."/>
            <person name="Petersen B.L."/>
            <person name="Pils B."/>
            <person name="Prigge M."/>
            <person name="Rensing S.A."/>
            <person name="Riano-Pachon D.M."/>
            <person name="Roberts A.W."/>
            <person name="Sato Y."/>
            <person name="Scheller H.V."/>
            <person name="Schulz B."/>
            <person name="Schulz C."/>
            <person name="Shakirov E.V."/>
            <person name="Shibagaki N."/>
            <person name="Shinohara N."/>
            <person name="Shippen D.E."/>
            <person name="Soerensen I."/>
            <person name="Sotooka R."/>
            <person name="Sugimoto N."/>
            <person name="Sugita M."/>
            <person name="Sumikawa N."/>
            <person name="Tanurdzic M."/>
            <person name="Theissen G."/>
            <person name="Ulvskov P."/>
            <person name="Wakazuki S."/>
            <person name="Weng J.K."/>
            <person name="Willats W.W."/>
            <person name="Wipf D."/>
            <person name="Wolf P.G."/>
            <person name="Yang L."/>
            <person name="Zimmer A.D."/>
            <person name="Zhu Q."/>
            <person name="Mitros T."/>
            <person name="Hellsten U."/>
            <person name="Loque D."/>
            <person name="Otillar R."/>
            <person name="Salamov A."/>
            <person name="Schmutz J."/>
            <person name="Shapiro H."/>
            <person name="Lindquist E."/>
            <person name="Lucas S."/>
            <person name="Rokhsar D."/>
            <person name="Grigoriev I.V."/>
        </authorList>
    </citation>
    <scope>NUCLEOTIDE SEQUENCE [LARGE SCALE GENOMIC DNA]</scope>
</reference>
<dbReference type="STRING" id="88036.D8S3I6"/>
<dbReference type="Proteomes" id="UP000001514">
    <property type="component" value="Unassembled WGS sequence"/>
</dbReference>
<dbReference type="EMBL" id="GL377600">
    <property type="protein sequence ID" value="EFJ21274.1"/>
    <property type="molecule type" value="Genomic_DNA"/>
</dbReference>
<proteinExistence type="predicted"/>
<dbReference type="PANTHER" id="PTHR44137:SF32">
    <property type="entry name" value="DNAJ HEAT SHOCK AMINO-TERMINAL DOMAIN PROTEIN"/>
    <property type="match status" value="1"/>
</dbReference>
<dbReference type="PANTHER" id="PTHR44137">
    <property type="entry name" value="BNAC03G44070D PROTEIN"/>
    <property type="match status" value="1"/>
</dbReference>
<dbReference type="PRINTS" id="PR00625">
    <property type="entry name" value="JDOMAIN"/>
</dbReference>
<dbReference type="Gramene" id="EFJ21274">
    <property type="protein sequence ID" value="EFJ21274"/>
    <property type="gene ID" value="SELMODRAFT_107796"/>
</dbReference>
<dbReference type="eggNOG" id="ENOG502QQV4">
    <property type="taxonomic scope" value="Eukaryota"/>
</dbReference>
<dbReference type="SUPFAM" id="SSF46565">
    <property type="entry name" value="Chaperone J-domain"/>
    <property type="match status" value="1"/>
</dbReference>
<feature type="region of interest" description="Disordered" evidence="1">
    <location>
        <begin position="146"/>
        <end position="168"/>
    </location>
</feature>
<dbReference type="CDD" id="cd06257">
    <property type="entry name" value="DnaJ"/>
    <property type="match status" value="1"/>
</dbReference>
<protein>
    <recommendedName>
        <fullName evidence="2">J domain-containing protein</fullName>
    </recommendedName>
</protein>
<feature type="compositionally biased region" description="Pro residues" evidence="1">
    <location>
        <begin position="155"/>
        <end position="168"/>
    </location>
</feature>